<dbReference type="VEuPathDB" id="FungiDB:PHYBLDRAFT_143756"/>
<sequence length="136" mass="15069">MTKATKFDNVWLGPLVVTQVNQHALDGPHQWHGAIPEGEEKAVQEKDMTTRARQTEMVAQEQDQVISTVIVEPVVDVAQIPKVLVAEGVIIPPDKQSGSNTLQGLDAPMDFSAESGRTAKLERMQWWAWWLVAATL</sequence>
<name>A0A162PS93_PHYB8</name>
<evidence type="ECO:0000313" key="1">
    <source>
        <dbReference type="EMBL" id="OAD75507.1"/>
    </source>
</evidence>
<dbReference type="AlphaFoldDB" id="A0A162PS93"/>
<protein>
    <submittedName>
        <fullName evidence="1">Uncharacterized protein</fullName>
    </submittedName>
</protein>
<proteinExistence type="predicted"/>
<dbReference type="Proteomes" id="UP000077315">
    <property type="component" value="Unassembled WGS sequence"/>
</dbReference>
<evidence type="ECO:0000313" key="2">
    <source>
        <dbReference type="Proteomes" id="UP000077315"/>
    </source>
</evidence>
<dbReference type="GeneID" id="28991965"/>
<reference evidence="2" key="1">
    <citation type="submission" date="2015-06" db="EMBL/GenBank/DDBJ databases">
        <title>Expansion of signal transduction pathways in fungi by whole-genome duplication.</title>
        <authorList>
            <consortium name="DOE Joint Genome Institute"/>
            <person name="Corrochano L.M."/>
            <person name="Kuo A."/>
            <person name="Marcet-Houben M."/>
            <person name="Polaino S."/>
            <person name="Salamov A."/>
            <person name="Villalobos J.M."/>
            <person name="Alvarez M.I."/>
            <person name="Avalos J."/>
            <person name="Benito E.P."/>
            <person name="Benoit I."/>
            <person name="Burger G."/>
            <person name="Camino L.P."/>
            <person name="Canovas D."/>
            <person name="Cerda-Olmedo E."/>
            <person name="Cheng J.-F."/>
            <person name="Dominguez A."/>
            <person name="Elias M."/>
            <person name="Eslava A.P."/>
            <person name="Glaser F."/>
            <person name="Grimwood J."/>
            <person name="Gutierrez G."/>
            <person name="Heitman J."/>
            <person name="Henrissat B."/>
            <person name="Iturriaga E.A."/>
            <person name="Lang B.F."/>
            <person name="Lavin J.L."/>
            <person name="Lee S."/>
            <person name="Li W."/>
            <person name="Lindquist E."/>
            <person name="Lopez-Garcia S."/>
            <person name="Luque E.M."/>
            <person name="Marcos A.T."/>
            <person name="Martin J."/>
            <person name="McCluskey K."/>
            <person name="Medina H.R."/>
            <person name="Miralles-Duran A."/>
            <person name="Miyazaki A."/>
            <person name="Munoz-Torres E."/>
            <person name="Oguiza J.A."/>
            <person name="Ohm R."/>
            <person name="Olmedo M."/>
            <person name="Orejas M."/>
            <person name="Ortiz-Castellanos L."/>
            <person name="Pisabarro A.G."/>
            <person name="Rodriguez-Romero J."/>
            <person name="Ruiz-Herrera J."/>
            <person name="Ruiz-Vazquez R."/>
            <person name="Sanz C."/>
            <person name="Schackwitz W."/>
            <person name="Schmutz J."/>
            <person name="Shahriari M."/>
            <person name="Shelest E."/>
            <person name="Silva-Franco F."/>
            <person name="Soanes D."/>
            <person name="Syed K."/>
            <person name="Tagua V.G."/>
            <person name="Talbot N.J."/>
            <person name="Thon M."/>
            <person name="De vries R.P."/>
            <person name="Wiebenga A."/>
            <person name="Yadav J.S."/>
            <person name="Braun E.L."/>
            <person name="Baker S."/>
            <person name="Garre V."/>
            <person name="Horwitz B."/>
            <person name="Torres-Martinez S."/>
            <person name="Idnurm A."/>
            <person name="Herrera-Estrella A."/>
            <person name="Gabaldon T."/>
            <person name="Grigoriev I.V."/>
        </authorList>
    </citation>
    <scope>NUCLEOTIDE SEQUENCE [LARGE SCALE GENOMIC DNA]</scope>
    <source>
        <strain evidence="2">NRRL 1555(-)</strain>
    </source>
</reference>
<accession>A0A162PS93</accession>
<gene>
    <name evidence="1" type="ORF">PHYBLDRAFT_143756</name>
</gene>
<dbReference type="RefSeq" id="XP_018293547.1">
    <property type="nucleotide sequence ID" value="XM_018431059.1"/>
</dbReference>
<keyword evidence="2" id="KW-1185">Reference proteome</keyword>
<dbReference type="EMBL" id="KV440977">
    <property type="protein sequence ID" value="OAD75507.1"/>
    <property type="molecule type" value="Genomic_DNA"/>
</dbReference>
<dbReference type="InParanoid" id="A0A162PS93"/>
<organism evidence="1 2">
    <name type="scientific">Phycomyces blakesleeanus (strain ATCC 8743b / DSM 1359 / FGSC 10004 / NBRC 33097 / NRRL 1555)</name>
    <dbReference type="NCBI Taxonomy" id="763407"/>
    <lineage>
        <taxon>Eukaryota</taxon>
        <taxon>Fungi</taxon>
        <taxon>Fungi incertae sedis</taxon>
        <taxon>Mucoromycota</taxon>
        <taxon>Mucoromycotina</taxon>
        <taxon>Mucoromycetes</taxon>
        <taxon>Mucorales</taxon>
        <taxon>Phycomycetaceae</taxon>
        <taxon>Phycomyces</taxon>
    </lineage>
</organism>